<keyword evidence="1" id="KW-0808">Transferase</keyword>
<dbReference type="PANTHER" id="PTHR43861:SF3">
    <property type="entry name" value="PUTATIVE (AFU_ORTHOLOGUE AFUA_2G14390)-RELATED"/>
    <property type="match status" value="1"/>
</dbReference>
<dbReference type="Proteomes" id="UP000248889">
    <property type="component" value="Unassembled WGS sequence"/>
</dbReference>
<feature type="region of interest" description="Disordered" evidence="2">
    <location>
        <begin position="1"/>
        <end position="29"/>
    </location>
</feature>
<dbReference type="Pfam" id="PF13489">
    <property type="entry name" value="Methyltransf_23"/>
    <property type="match status" value="1"/>
</dbReference>
<evidence type="ECO:0000256" key="2">
    <source>
        <dbReference type="SAM" id="MobiDB-lite"/>
    </source>
</evidence>
<dbReference type="Gene3D" id="3.40.50.150">
    <property type="entry name" value="Vaccinia Virus protein VP39"/>
    <property type="match status" value="1"/>
</dbReference>
<dbReference type="SUPFAM" id="SSF53335">
    <property type="entry name" value="S-adenosyl-L-methionine-dependent methyltransferases"/>
    <property type="match status" value="1"/>
</dbReference>
<dbReference type="EMBL" id="QKYN01000154">
    <property type="protein sequence ID" value="RAG81541.1"/>
    <property type="molecule type" value="Genomic_DNA"/>
</dbReference>
<dbReference type="OrthoDB" id="3469983at2"/>
<reference evidence="3 4" key="1">
    <citation type="submission" date="2018-06" db="EMBL/GenBank/DDBJ databases">
        <title>Streptacidiphilus pinicola sp. nov., isolated from pine grove soil.</title>
        <authorList>
            <person name="Roh S.G."/>
            <person name="Park S."/>
            <person name="Kim M.-K."/>
            <person name="Yun B.-R."/>
            <person name="Park J."/>
            <person name="Kim M.J."/>
            <person name="Kim Y.S."/>
            <person name="Kim S.B."/>
        </authorList>
    </citation>
    <scope>NUCLEOTIDE SEQUENCE [LARGE SCALE GENOMIC DNA]</scope>
    <source>
        <strain evidence="3 4">MMS16-CNU450</strain>
    </source>
</reference>
<proteinExistence type="predicted"/>
<evidence type="ECO:0000313" key="4">
    <source>
        <dbReference type="Proteomes" id="UP000248889"/>
    </source>
</evidence>
<evidence type="ECO:0008006" key="5">
    <source>
        <dbReference type="Google" id="ProtNLM"/>
    </source>
</evidence>
<dbReference type="AlphaFoldDB" id="A0A2X0IDP2"/>
<dbReference type="CDD" id="cd02440">
    <property type="entry name" value="AdoMet_MTases"/>
    <property type="match status" value="1"/>
</dbReference>
<keyword evidence="4" id="KW-1185">Reference proteome</keyword>
<comment type="caution">
    <text evidence="3">The sequence shown here is derived from an EMBL/GenBank/DDBJ whole genome shotgun (WGS) entry which is preliminary data.</text>
</comment>
<evidence type="ECO:0000256" key="1">
    <source>
        <dbReference type="ARBA" id="ARBA00022679"/>
    </source>
</evidence>
<dbReference type="InterPro" id="IPR029063">
    <property type="entry name" value="SAM-dependent_MTases_sf"/>
</dbReference>
<accession>A0A2X0IDP2</accession>
<dbReference type="GO" id="GO:0017000">
    <property type="term" value="P:antibiotic biosynthetic process"/>
    <property type="evidence" value="ECO:0007669"/>
    <property type="project" value="UniProtKB-ARBA"/>
</dbReference>
<dbReference type="GO" id="GO:0008168">
    <property type="term" value="F:methyltransferase activity"/>
    <property type="evidence" value="ECO:0007669"/>
    <property type="project" value="UniProtKB-ARBA"/>
</dbReference>
<dbReference type="PANTHER" id="PTHR43861">
    <property type="entry name" value="TRANS-ACONITATE 2-METHYLTRANSFERASE-RELATED"/>
    <property type="match status" value="1"/>
</dbReference>
<gene>
    <name evidence="3" type="ORF">DN069_32315</name>
</gene>
<feature type="compositionally biased region" description="Basic and acidic residues" evidence="2">
    <location>
        <begin position="14"/>
        <end position="24"/>
    </location>
</feature>
<organism evidence="3 4">
    <name type="scientific">Streptacidiphilus pinicola</name>
    <dbReference type="NCBI Taxonomy" id="2219663"/>
    <lineage>
        <taxon>Bacteria</taxon>
        <taxon>Bacillati</taxon>
        <taxon>Actinomycetota</taxon>
        <taxon>Actinomycetes</taxon>
        <taxon>Kitasatosporales</taxon>
        <taxon>Streptomycetaceae</taxon>
        <taxon>Streptacidiphilus</taxon>
    </lineage>
</organism>
<name>A0A2X0IDP2_9ACTN</name>
<evidence type="ECO:0000313" key="3">
    <source>
        <dbReference type="EMBL" id="RAG81541.1"/>
    </source>
</evidence>
<sequence length="330" mass="36221">MPFFLCGKSPTHGAAREARAERRPPVLPTGQACLTDPVSALPSREVRTPEKHSFRPWQFPRQERATVTAEVIDNNPTEQPADDQSTPAWLSALRSELDPNSKRRLAALAPKPDWRCLEIGAGSGTVSRWLAEQCPAGKVTATDIELGPLSEAVAGNLEIVQHDVTTEDFPEGTFDLIYARYVFSHLRSREADLARVVSWLKPGGWLMLEEPAKFPVDSARNDAYREVSLATLAQYKEQVGTDLEWPRSFPAPLVALGLEEIGLESSISLVGDSRPMALFWGEALKGWGPIVVSAGGATEEQVAEAVGLMYQEDYWDLGLATMAAWGRRPS</sequence>
<protein>
    <recommendedName>
        <fullName evidence="5">Methyltransferase type 11 domain-containing protein</fullName>
    </recommendedName>
</protein>